<evidence type="ECO:0000256" key="1">
    <source>
        <dbReference type="ARBA" id="ARBA00004123"/>
    </source>
</evidence>
<evidence type="ECO:0000256" key="5">
    <source>
        <dbReference type="SAM" id="MobiDB-lite"/>
    </source>
</evidence>
<dbReference type="PANTHER" id="PTHR21399:SF0">
    <property type="entry name" value="METHYLOSOME SUBUNIT PICLN"/>
    <property type="match status" value="1"/>
</dbReference>
<keyword evidence="3" id="KW-0963">Cytoplasm</keyword>
<feature type="region of interest" description="Disordered" evidence="5">
    <location>
        <begin position="61"/>
        <end position="84"/>
    </location>
</feature>
<sequence length="337" mass="36262">MLATVIKTCPSAEDDFEELSEYQSQTPQTFFDGKPVLHAHDKHVKAWVSEEQHGRLFFFSDNGSIRPSPPHSGALGNNGEGTREDSQVEAFVASNKLTLFSRQSSTGIEIPYPAITLHAVKHFKSTAAPDDATLGFDGVYMQLEFSDTGAGADDDESFEPIELTLIPYQQEGSEQTTASNADRTKTLFTEISRCSNLNPDPRDGDEDDDEDDELDNADRIIFEGDHEAQYEVLDGFSGAFRGDSGGGLPPPMPGSSGWITAENVDQYFDTEGNWIGGGDDEEEGGVSGELGEGAGRVRGRDEVDETEQAAAAASGQNGVNGHAGEDADGDAKRPRTE</sequence>
<dbReference type="Gene3D" id="2.30.29.30">
    <property type="entry name" value="Pleckstrin-homology domain (PH domain)/Phosphotyrosine-binding domain (PTB)"/>
    <property type="match status" value="1"/>
</dbReference>
<evidence type="ECO:0000256" key="3">
    <source>
        <dbReference type="ARBA" id="ARBA00022490"/>
    </source>
</evidence>
<dbReference type="PANTHER" id="PTHR21399">
    <property type="entry name" value="CHLORIDE CONDUCTANCE REGULATORY PROTEIN ICLN"/>
    <property type="match status" value="1"/>
</dbReference>
<proteinExistence type="predicted"/>
<dbReference type="InParanoid" id="A0A136J723"/>
<dbReference type="GO" id="GO:0005829">
    <property type="term" value="C:cytosol"/>
    <property type="evidence" value="ECO:0007669"/>
    <property type="project" value="TreeGrafter"/>
</dbReference>
<feature type="region of interest" description="Disordered" evidence="5">
    <location>
        <begin position="190"/>
        <end position="212"/>
    </location>
</feature>
<evidence type="ECO:0000256" key="4">
    <source>
        <dbReference type="ARBA" id="ARBA00023242"/>
    </source>
</evidence>
<dbReference type="EMBL" id="KQ964248">
    <property type="protein sequence ID" value="KXJ92937.1"/>
    <property type="molecule type" value="Genomic_DNA"/>
</dbReference>
<dbReference type="GO" id="GO:0000387">
    <property type="term" value="P:spliceosomal snRNP assembly"/>
    <property type="evidence" value="ECO:0007669"/>
    <property type="project" value="TreeGrafter"/>
</dbReference>
<dbReference type="GO" id="GO:0034715">
    <property type="term" value="C:pICln-Sm protein complex"/>
    <property type="evidence" value="ECO:0007669"/>
    <property type="project" value="TreeGrafter"/>
</dbReference>
<dbReference type="Proteomes" id="UP000070501">
    <property type="component" value="Unassembled WGS sequence"/>
</dbReference>
<name>A0A136J723_9PEZI</name>
<evidence type="ECO:0000313" key="7">
    <source>
        <dbReference type="Proteomes" id="UP000070501"/>
    </source>
</evidence>
<dbReference type="GO" id="GO:0005681">
    <property type="term" value="C:spliceosomal complex"/>
    <property type="evidence" value="ECO:0007669"/>
    <property type="project" value="TreeGrafter"/>
</dbReference>
<evidence type="ECO:0000256" key="2">
    <source>
        <dbReference type="ARBA" id="ARBA00004496"/>
    </source>
</evidence>
<feature type="compositionally biased region" description="Acidic residues" evidence="5">
    <location>
        <begin position="203"/>
        <end position="212"/>
    </location>
</feature>
<gene>
    <name evidence="6" type="ORF">Micbo1qcDRAFT_160807</name>
</gene>
<dbReference type="Pfam" id="PF03517">
    <property type="entry name" value="Voldacs"/>
    <property type="match status" value="1"/>
</dbReference>
<dbReference type="AlphaFoldDB" id="A0A136J723"/>
<reference evidence="7" key="1">
    <citation type="submission" date="2016-02" db="EMBL/GenBank/DDBJ databases">
        <title>Draft genome sequence of Microdochium bolleyi, a fungal endophyte of beachgrass.</title>
        <authorList>
            <consortium name="DOE Joint Genome Institute"/>
            <person name="David A.S."/>
            <person name="May G."/>
            <person name="Haridas S."/>
            <person name="Lim J."/>
            <person name="Wang M."/>
            <person name="Labutti K."/>
            <person name="Lipzen A."/>
            <person name="Barry K."/>
            <person name="Grigoriev I.V."/>
        </authorList>
    </citation>
    <scope>NUCLEOTIDE SEQUENCE [LARGE SCALE GENOMIC DNA]</scope>
    <source>
        <strain evidence="7">J235TASD1</strain>
    </source>
</reference>
<feature type="region of interest" description="Disordered" evidence="5">
    <location>
        <begin position="274"/>
        <end position="337"/>
    </location>
</feature>
<dbReference type="OrthoDB" id="19714at2759"/>
<feature type="region of interest" description="Disordered" evidence="5">
    <location>
        <begin position="236"/>
        <end position="256"/>
    </location>
</feature>
<keyword evidence="4" id="KW-0539">Nucleus</keyword>
<feature type="compositionally biased region" description="Gly residues" evidence="5">
    <location>
        <begin position="285"/>
        <end position="296"/>
    </location>
</feature>
<dbReference type="GO" id="GO:0045292">
    <property type="term" value="P:mRNA cis splicing, via spliceosome"/>
    <property type="evidence" value="ECO:0007669"/>
    <property type="project" value="TreeGrafter"/>
</dbReference>
<accession>A0A136J723</accession>
<organism evidence="6 7">
    <name type="scientific">Microdochium bolleyi</name>
    <dbReference type="NCBI Taxonomy" id="196109"/>
    <lineage>
        <taxon>Eukaryota</taxon>
        <taxon>Fungi</taxon>
        <taxon>Dikarya</taxon>
        <taxon>Ascomycota</taxon>
        <taxon>Pezizomycotina</taxon>
        <taxon>Sordariomycetes</taxon>
        <taxon>Xylariomycetidae</taxon>
        <taxon>Xylariales</taxon>
        <taxon>Microdochiaceae</taxon>
        <taxon>Microdochium</taxon>
    </lineage>
</organism>
<dbReference type="InterPro" id="IPR039924">
    <property type="entry name" value="ICln/Lot5/Saf5"/>
</dbReference>
<evidence type="ECO:0000313" key="6">
    <source>
        <dbReference type="EMBL" id="KXJ92937.1"/>
    </source>
</evidence>
<dbReference type="InterPro" id="IPR011993">
    <property type="entry name" value="PH-like_dom_sf"/>
</dbReference>
<keyword evidence="7" id="KW-1185">Reference proteome</keyword>
<comment type="subcellular location">
    <subcellularLocation>
        <location evidence="2">Cytoplasm</location>
    </subcellularLocation>
    <subcellularLocation>
        <location evidence="1">Nucleus</location>
    </subcellularLocation>
</comment>
<feature type="compositionally biased region" description="Basic and acidic residues" evidence="5">
    <location>
        <begin position="323"/>
        <end position="337"/>
    </location>
</feature>
<protein>
    <submittedName>
        <fullName evidence="6">Regulator of volume decrease after cellular swelling-domain-containing protein</fullName>
    </submittedName>
</protein>
<dbReference type="STRING" id="196109.A0A136J723"/>